<dbReference type="InterPro" id="IPR012337">
    <property type="entry name" value="RNaseH-like_sf"/>
</dbReference>
<dbReference type="Gene3D" id="3.30.420.10">
    <property type="entry name" value="Ribonuclease H-like superfamily/Ribonuclease H"/>
    <property type="match status" value="1"/>
</dbReference>
<organism evidence="1 2">
    <name type="scientific">Schistosoma mattheei</name>
    <dbReference type="NCBI Taxonomy" id="31246"/>
    <lineage>
        <taxon>Eukaryota</taxon>
        <taxon>Metazoa</taxon>
        <taxon>Spiralia</taxon>
        <taxon>Lophotrochozoa</taxon>
        <taxon>Platyhelminthes</taxon>
        <taxon>Trematoda</taxon>
        <taxon>Digenea</taxon>
        <taxon>Strigeidida</taxon>
        <taxon>Schistosomatoidea</taxon>
        <taxon>Schistosomatidae</taxon>
        <taxon>Schistosoma</taxon>
    </lineage>
</organism>
<dbReference type="InterPro" id="IPR036397">
    <property type="entry name" value="RNaseH_sf"/>
</dbReference>
<proteinExistence type="predicted"/>
<accession>A0A183NP96</accession>
<dbReference type="InterPro" id="IPR001584">
    <property type="entry name" value="Integrase_cat-core"/>
</dbReference>
<dbReference type="STRING" id="31246.A0A183NP96"/>
<name>A0A183NP96_9TREM</name>
<dbReference type="EMBL" id="UZAL01008763">
    <property type="protein sequence ID" value="VDP00812.1"/>
    <property type="molecule type" value="Genomic_DNA"/>
</dbReference>
<evidence type="ECO:0000313" key="1">
    <source>
        <dbReference type="EMBL" id="VDP00812.1"/>
    </source>
</evidence>
<gene>
    <name evidence="1" type="ORF">SMTD_LOCUS3932</name>
</gene>
<protein>
    <submittedName>
        <fullName evidence="1">Uncharacterized protein</fullName>
    </submittedName>
</protein>
<dbReference type="GO" id="GO:0003676">
    <property type="term" value="F:nucleic acid binding"/>
    <property type="evidence" value="ECO:0007669"/>
    <property type="project" value="InterPro"/>
</dbReference>
<dbReference type="GO" id="GO:0015074">
    <property type="term" value="P:DNA integration"/>
    <property type="evidence" value="ECO:0007669"/>
    <property type="project" value="InterPro"/>
</dbReference>
<dbReference type="PROSITE" id="PS50994">
    <property type="entry name" value="INTEGRASE"/>
    <property type="match status" value="1"/>
</dbReference>
<dbReference type="SUPFAM" id="SSF53098">
    <property type="entry name" value="Ribonuclease H-like"/>
    <property type="match status" value="1"/>
</dbReference>
<dbReference type="Proteomes" id="UP000269396">
    <property type="component" value="Unassembled WGS sequence"/>
</dbReference>
<sequence length="86" mass="9589">MVPLTDNGPHFAADAFTTWFNSIKCRNLFTASRHLCSNGRAENSVTILKTAIESIATSTFIELERGVDTFLLQHRNAKHSVTKKIP</sequence>
<evidence type="ECO:0000313" key="2">
    <source>
        <dbReference type="Proteomes" id="UP000269396"/>
    </source>
</evidence>
<keyword evidence="2" id="KW-1185">Reference proteome</keyword>
<reference evidence="1 2" key="1">
    <citation type="submission" date="2018-11" db="EMBL/GenBank/DDBJ databases">
        <authorList>
            <consortium name="Pathogen Informatics"/>
        </authorList>
    </citation>
    <scope>NUCLEOTIDE SEQUENCE [LARGE SCALE GENOMIC DNA]</scope>
    <source>
        <strain>Denwood</strain>
        <strain evidence="2">Zambia</strain>
    </source>
</reference>
<dbReference type="AlphaFoldDB" id="A0A183NP96"/>